<accession>A0AAV1J6V4</accession>
<dbReference type="PANTHER" id="PTHR28052">
    <property type="entry name" value="UPF0545 PROTEIN C22ORF39"/>
    <property type="match status" value="1"/>
</dbReference>
<dbReference type="GO" id="GO:0043083">
    <property type="term" value="C:synaptic cleft"/>
    <property type="evidence" value="ECO:0007669"/>
    <property type="project" value="UniProtKB-SubCell"/>
</dbReference>
<evidence type="ECO:0000256" key="4">
    <source>
        <dbReference type="ARBA" id="ARBA00044235"/>
    </source>
</evidence>
<comment type="similarity">
    <text evidence="1">Belongs to the UPF0545 family.</text>
</comment>
<name>A0AAV1J6V4_9NEOP</name>
<protein>
    <recommendedName>
        <fullName evidence="3">Synaptic plasticity regulator PANTS</fullName>
    </recommendedName>
    <alternativeName>
        <fullName evidence="4">Plasticity-associated neural transcript short</fullName>
    </alternativeName>
</protein>
<proteinExistence type="inferred from homology"/>
<feature type="region of interest" description="Disordered" evidence="5">
    <location>
        <begin position="1"/>
        <end position="36"/>
    </location>
</feature>
<dbReference type="PANTHER" id="PTHR28052:SF1">
    <property type="entry name" value="UPF0545 PROTEIN C22ORF39"/>
    <property type="match status" value="1"/>
</dbReference>
<comment type="caution">
    <text evidence="6">The sequence shown here is derived from an EMBL/GenBank/DDBJ whole genome shotgun (WGS) entry which is preliminary data.</text>
</comment>
<organism evidence="6 7">
    <name type="scientific">Leptosia nina</name>
    <dbReference type="NCBI Taxonomy" id="320188"/>
    <lineage>
        <taxon>Eukaryota</taxon>
        <taxon>Metazoa</taxon>
        <taxon>Ecdysozoa</taxon>
        <taxon>Arthropoda</taxon>
        <taxon>Hexapoda</taxon>
        <taxon>Insecta</taxon>
        <taxon>Pterygota</taxon>
        <taxon>Neoptera</taxon>
        <taxon>Endopterygota</taxon>
        <taxon>Lepidoptera</taxon>
        <taxon>Glossata</taxon>
        <taxon>Ditrysia</taxon>
        <taxon>Papilionoidea</taxon>
        <taxon>Pieridae</taxon>
        <taxon>Pierinae</taxon>
        <taxon>Leptosia</taxon>
    </lineage>
</organism>
<dbReference type="InterPro" id="IPR021475">
    <property type="entry name" value="Pants/Emi1-like"/>
</dbReference>
<evidence type="ECO:0000256" key="2">
    <source>
        <dbReference type="ARBA" id="ARBA00043942"/>
    </source>
</evidence>
<comment type="subcellular location">
    <subcellularLocation>
        <location evidence="2">Synaptic cleft</location>
    </subcellularLocation>
</comment>
<evidence type="ECO:0000256" key="3">
    <source>
        <dbReference type="ARBA" id="ARBA00044072"/>
    </source>
</evidence>
<evidence type="ECO:0000256" key="5">
    <source>
        <dbReference type="SAM" id="MobiDB-lite"/>
    </source>
</evidence>
<sequence length="177" mass="20849">MMAQASEGNVKGQEKIEADDNKKPVNVEKSTEAEHEPKLEAVVEDSWLIRDCEVYSDEYDECTSIRARFHQYFIYGESLDCNQWKRDYDNCCKWVENKDVKAGEALIKSEQARRMERLRAHYRNDVWKKRDSPPEDWAAPLPEWMAKRDENTYLAQKAREIREGTETEEKDSSCSIM</sequence>
<dbReference type="Proteomes" id="UP001497472">
    <property type="component" value="Unassembled WGS sequence"/>
</dbReference>
<dbReference type="AlphaFoldDB" id="A0AAV1J6V4"/>
<keyword evidence="7" id="KW-1185">Reference proteome</keyword>
<gene>
    <name evidence="6" type="ORF">LNINA_LOCUS4877</name>
</gene>
<evidence type="ECO:0000256" key="1">
    <source>
        <dbReference type="ARBA" id="ARBA00006412"/>
    </source>
</evidence>
<dbReference type="Pfam" id="PF11326">
    <property type="entry name" value="PANTS-like"/>
    <property type="match status" value="1"/>
</dbReference>
<dbReference type="EMBL" id="CAVLEF010000006">
    <property type="protein sequence ID" value="CAK1545195.1"/>
    <property type="molecule type" value="Genomic_DNA"/>
</dbReference>
<reference evidence="6 7" key="1">
    <citation type="submission" date="2023-11" db="EMBL/GenBank/DDBJ databases">
        <authorList>
            <person name="Okamura Y."/>
        </authorList>
    </citation>
    <scope>NUCLEOTIDE SEQUENCE [LARGE SCALE GENOMIC DNA]</scope>
</reference>
<evidence type="ECO:0000313" key="6">
    <source>
        <dbReference type="EMBL" id="CAK1545195.1"/>
    </source>
</evidence>
<feature type="compositionally biased region" description="Basic and acidic residues" evidence="5">
    <location>
        <begin position="12"/>
        <end position="36"/>
    </location>
</feature>
<evidence type="ECO:0000313" key="7">
    <source>
        <dbReference type="Proteomes" id="UP001497472"/>
    </source>
</evidence>